<feature type="compositionally biased region" description="Low complexity" evidence="1">
    <location>
        <begin position="1003"/>
        <end position="1012"/>
    </location>
</feature>
<evidence type="ECO:0000256" key="1">
    <source>
        <dbReference type="SAM" id="MobiDB-lite"/>
    </source>
</evidence>
<name>A0A2R8AMK4_9RHOB</name>
<reference evidence="2 3" key="1">
    <citation type="submission" date="2018-03" db="EMBL/GenBank/DDBJ databases">
        <authorList>
            <person name="Keele B.F."/>
        </authorList>
    </citation>
    <scope>NUCLEOTIDE SEQUENCE [LARGE SCALE GENOMIC DNA]</scope>
    <source>
        <strain evidence="2 3">CECT 8811</strain>
    </source>
</reference>
<keyword evidence="3" id="KW-1185">Reference proteome</keyword>
<feature type="compositionally biased region" description="Polar residues" evidence="1">
    <location>
        <begin position="826"/>
        <end position="838"/>
    </location>
</feature>
<protein>
    <submittedName>
        <fullName evidence="2">Uncharacterized protein</fullName>
    </submittedName>
</protein>
<dbReference type="EMBL" id="OMOI01000001">
    <property type="protein sequence ID" value="SPF77240.1"/>
    <property type="molecule type" value="Genomic_DNA"/>
</dbReference>
<proteinExistence type="predicted"/>
<organism evidence="2 3">
    <name type="scientific">Aliiroseovarius pelagivivens</name>
    <dbReference type="NCBI Taxonomy" id="1639690"/>
    <lineage>
        <taxon>Bacteria</taxon>
        <taxon>Pseudomonadati</taxon>
        <taxon>Pseudomonadota</taxon>
        <taxon>Alphaproteobacteria</taxon>
        <taxon>Rhodobacterales</taxon>
        <taxon>Paracoccaceae</taxon>
        <taxon>Aliiroseovarius</taxon>
    </lineage>
</organism>
<feature type="region of interest" description="Disordered" evidence="1">
    <location>
        <begin position="759"/>
        <end position="864"/>
    </location>
</feature>
<feature type="region of interest" description="Disordered" evidence="1">
    <location>
        <begin position="939"/>
        <end position="966"/>
    </location>
</feature>
<evidence type="ECO:0000313" key="2">
    <source>
        <dbReference type="EMBL" id="SPF77240.1"/>
    </source>
</evidence>
<evidence type="ECO:0000313" key="3">
    <source>
        <dbReference type="Proteomes" id="UP000244911"/>
    </source>
</evidence>
<feature type="region of interest" description="Disordered" evidence="1">
    <location>
        <begin position="199"/>
        <end position="223"/>
    </location>
</feature>
<gene>
    <name evidence="2" type="ORF">ALP8811_02263</name>
</gene>
<dbReference type="Proteomes" id="UP000244911">
    <property type="component" value="Unassembled WGS sequence"/>
</dbReference>
<feature type="region of interest" description="Disordered" evidence="1">
    <location>
        <begin position="1153"/>
        <end position="1182"/>
    </location>
</feature>
<feature type="region of interest" description="Disordered" evidence="1">
    <location>
        <begin position="1003"/>
        <end position="1081"/>
    </location>
</feature>
<feature type="compositionally biased region" description="Pro residues" evidence="1">
    <location>
        <begin position="941"/>
        <end position="956"/>
    </location>
</feature>
<accession>A0A2R8AMK4</accession>
<sequence length="1474" mass="156711">MGQACDAPHERDRRLVSRLFTSERHTLATALLISLIGAPAASQNSPAPDCNLIGGFIDLGPASLTYVVNDAKVKPGLASDSRTASMENIDLSNDWTNGGPADNPCSGGGITGALACNVTEPIKSLDAELMPFTPSEQAGEPGFQTLEKTIDPNRDTSDNGLVLLGNSTEADKVADPEAESTRSIADAKVTATVPLRRLLRPGNPPEIHTVPVGRPDYQSSKALSAADAKRVEGTMRSNLEALRKSPPFQVTGPALSQLMAGGAGYTIPLNVRGEDDTFIAPPITDGATLPRACIPFVQKADLVARTANALRDKKTECNRVAAKIKTQERINANGGVLDVVAQFFRADEHLNNLKNAKGTCDRELKAISRAHRRAKDDYDAELDKLAGAQHKRHMDAIKSDPKLLAAEEKRRREAAIDTAAAWVKQDEKIQKGMLAYEKNLKRYDDEIAALQAGDDPDKADKIAKLKEDRDRYLYAYDTWLERMVAIKHNRWKDHNRAFEQNRKDGIGPTNEGELDDQIIAAGGDPDEVIRARFPDQQFAREPQEAQNQSQAEKDARTLSGNIAKEPSLGEIAGEAFTDVLTMSDEEQLENIIKYGPSAAKGIGQAVEEGLRGAYDIGKGAIDLNAEFYGFDGFEGDTTEKISRFGDKIEDLGTRGADDRLNERGYFENFNENLEKLSETGSDQLGRKFENLAGQGERGMREATRLGAKGGTMIVGGEAVVIQGLARAGQAARGLGVLDKAGDATRAADTVGDLARQGNTAADAARLSETTGDLGRTASSASDEVGTAGRLLDDGADASGDALKTTTNPDQGIVSVDATQPPPLDPSKTTTHVPPTSGASPLPPGEPPKFRTASPSRQAQDALEAAGVDPHLARVFGSRAAARDKDAAIAAGAFESGVNPAKLYENGAINQEGLRKGLNNYFAEMGVPPENRAAAIDRYMNQPPPSAATASPTPPRAPDAGGAQANALASEAPMNPAELATQPRQRGQAGRYSRAELDKRLAADGAAQADPLAKTQRYTPEDVAAAQSITGKDPAATQKFTPEEMAGAEAPLSPTPNQSLPAKTAPTARMSPDSLPSPEAPTVRMTAAEKAAQQAAETKRAPTQQFTPEELAAAQATPPAASKSAPATQKFTPEEMAGAEAPLIKTLTEVRTAAQPSAVGETPLAPQPARTTLPGAGATEDATARLSPEELARSLQGSPRPAIVPTDPQPVHISRNADGNYLFQHGGRQVEVPSKAQIGQGATSTVFGADQKPNVLKTSQWDPVANHLDDLGRERMSGVVPIPELHKRYSIAPGSQLNGEMPLSGGRLSVLERGPDSFNDTANALEAAGQGIGAERKAALNSFVRPLNAKGIVVSDLKADNFGFRPSTNPNSANALEVVPLDDGMVIVLKPEFAHLAPQMQRHILDPGDMLRGMRSDFALEELRERMADFDKYVDWDAMNGNLPDRPLRTLGYSPEGHGLSYTPNLGLRFSGLAD</sequence>